<dbReference type="GO" id="GO:0016567">
    <property type="term" value="P:protein ubiquitination"/>
    <property type="evidence" value="ECO:0007669"/>
    <property type="project" value="TreeGrafter"/>
</dbReference>
<keyword evidence="6" id="KW-1185">Reference proteome</keyword>
<dbReference type="PROSITE" id="PS00518">
    <property type="entry name" value="ZF_RING_1"/>
    <property type="match status" value="1"/>
</dbReference>
<evidence type="ECO:0000313" key="6">
    <source>
        <dbReference type="Proteomes" id="UP000095282"/>
    </source>
</evidence>
<evidence type="ECO:0000256" key="4">
    <source>
        <dbReference type="PROSITE-ProRule" id="PRU00175"/>
    </source>
</evidence>
<dbReference type="InterPro" id="IPR001841">
    <property type="entry name" value="Znf_RING"/>
</dbReference>
<organism evidence="6 7">
    <name type="scientific">Caenorhabditis tropicalis</name>
    <dbReference type="NCBI Taxonomy" id="1561998"/>
    <lineage>
        <taxon>Eukaryota</taxon>
        <taxon>Metazoa</taxon>
        <taxon>Ecdysozoa</taxon>
        <taxon>Nematoda</taxon>
        <taxon>Chromadorea</taxon>
        <taxon>Rhabditida</taxon>
        <taxon>Rhabditina</taxon>
        <taxon>Rhabditomorpha</taxon>
        <taxon>Rhabditoidea</taxon>
        <taxon>Rhabditidae</taxon>
        <taxon>Peloderinae</taxon>
        <taxon>Caenorhabditis</taxon>
    </lineage>
</organism>
<dbReference type="GO" id="GO:0008270">
    <property type="term" value="F:zinc ion binding"/>
    <property type="evidence" value="ECO:0007669"/>
    <property type="project" value="UniProtKB-KW"/>
</dbReference>
<evidence type="ECO:0000256" key="3">
    <source>
        <dbReference type="ARBA" id="ARBA00022833"/>
    </source>
</evidence>
<dbReference type="GO" id="GO:0061630">
    <property type="term" value="F:ubiquitin protein ligase activity"/>
    <property type="evidence" value="ECO:0007669"/>
    <property type="project" value="TreeGrafter"/>
</dbReference>
<name>A0A1I7UYI6_9PELO</name>
<accession>A0A1I7UYI6</accession>
<feature type="domain" description="RING-type" evidence="5">
    <location>
        <begin position="19"/>
        <end position="76"/>
    </location>
</feature>
<dbReference type="PANTHER" id="PTHR22791">
    <property type="entry name" value="RING-TYPE DOMAIN-CONTAINING PROTEIN"/>
    <property type="match status" value="1"/>
</dbReference>
<dbReference type="WBParaSite" id="Csp11.Scaffold630.g20619.t1">
    <property type="protein sequence ID" value="Csp11.Scaffold630.g20619.t1"/>
    <property type="gene ID" value="Csp11.Scaffold630.g20619"/>
</dbReference>
<dbReference type="SMART" id="SM00184">
    <property type="entry name" value="RING"/>
    <property type="match status" value="1"/>
</dbReference>
<dbReference type="PROSITE" id="PS50089">
    <property type="entry name" value="ZF_RING_2"/>
    <property type="match status" value="1"/>
</dbReference>
<evidence type="ECO:0000256" key="1">
    <source>
        <dbReference type="ARBA" id="ARBA00022723"/>
    </source>
</evidence>
<keyword evidence="3" id="KW-0862">Zinc</keyword>
<dbReference type="Pfam" id="PF13445">
    <property type="entry name" value="zf-RING_UBOX"/>
    <property type="match status" value="1"/>
</dbReference>
<sequence length="300" mass="34583">MHSFKSSTLVQPFIRTPSCQVCLEPYDGKHHIPKILQCAHTVCESCVNVLEEQSRQNSANRNLNQPIVNICCPVCRATTQAPRNCIRTNYQLIDVVDGLRGEENHNVVFVSCTGCQGVYHEKDINICTKCSPIKKTTTAAELLDNKTDLSSYGVCSTCLMIEHMAKGHFFVGLQPLRVAMQRQENLRQIMTIQSNLHRTQYSFRERLNLTMVKWISWSSKHETLIELFKEATDSFTQKKVYDEFVKHMTKKTERTEHLMKSVQQWSDELENEMKSPVPQEERANTPMDPFDAAYLHYFGE</sequence>
<evidence type="ECO:0000313" key="7">
    <source>
        <dbReference type="WBParaSite" id="Csp11.Scaffold630.g20619.t1"/>
    </source>
</evidence>
<keyword evidence="2 4" id="KW-0863">Zinc-finger</keyword>
<dbReference type="InterPro" id="IPR017907">
    <property type="entry name" value="Znf_RING_CS"/>
</dbReference>
<dbReference type="PANTHER" id="PTHR22791:SF32">
    <property type="entry name" value="RING-TYPE DOMAIN-CONTAINING PROTEIN"/>
    <property type="match status" value="1"/>
</dbReference>
<protein>
    <submittedName>
        <fullName evidence="7">RING-type domain-containing protein</fullName>
    </submittedName>
</protein>
<dbReference type="InterPro" id="IPR013083">
    <property type="entry name" value="Znf_RING/FYVE/PHD"/>
</dbReference>
<keyword evidence="1" id="KW-0479">Metal-binding</keyword>
<dbReference type="Gene3D" id="3.30.40.10">
    <property type="entry name" value="Zinc/RING finger domain, C3HC4 (zinc finger)"/>
    <property type="match status" value="1"/>
</dbReference>
<proteinExistence type="predicted"/>
<evidence type="ECO:0000259" key="5">
    <source>
        <dbReference type="PROSITE" id="PS50089"/>
    </source>
</evidence>
<dbReference type="InterPro" id="IPR051435">
    <property type="entry name" value="RING_finger_E3_ubiq-ligases"/>
</dbReference>
<evidence type="ECO:0000256" key="2">
    <source>
        <dbReference type="ARBA" id="ARBA00022771"/>
    </source>
</evidence>
<dbReference type="SUPFAM" id="SSF57850">
    <property type="entry name" value="RING/U-box"/>
    <property type="match status" value="1"/>
</dbReference>
<dbReference type="Proteomes" id="UP000095282">
    <property type="component" value="Unplaced"/>
</dbReference>
<dbReference type="eggNOG" id="ENOG502TH3V">
    <property type="taxonomic scope" value="Eukaryota"/>
</dbReference>
<dbReference type="AlphaFoldDB" id="A0A1I7UYI6"/>
<dbReference type="InterPro" id="IPR027370">
    <property type="entry name" value="Znf-RING_euk"/>
</dbReference>
<reference evidence="7" key="1">
    <citation type="submission" date="2016-11" db="UniProtKB">
        <authorList>
            <consortium name="WormBaseParasite"/>
        </authorList>
    </citation>
    <scope>IDENTIFICATION</scope>
</reference>
<dbReference type="STRING" id="1561998.A0A1I7UYI6"/>